<protein>
    <submittedName>
        <fullName evidence="1">Uncharacterized protein</fullName>
    </submittedName>
</protein>
<proteinExistence type="predicted"/>
<dbReference type="EMBL" id="JXXR01000017">
    <property type="protein sequence ID" value="KJY70519.1"/>
    <property type="molecule type" value="Genomic_DNA"/>
</dbReference>
<reference evidence="1" key="1">
    <citation type="journal article" date="2015" name="BMC Genomics">
        <title>Genome mining reveals unlocked bioactive potential of marine Gram-negative bacteria.</title>
        <authorList>
            <person name="Machado H."/>
            <person name="Sonnenschein E.C."/>
            <person name="Melchiorsen J."/>
            <person name="Gram L."/>
        </authorList>
    </citation>
    <scope>NUCLEOTIDE SEQUENCE</scope>
    <source>
        <strain evidence="1">S2052</strain>
    </source>
</reference>
<evidence type="ECO:0000313" key="1">
    <source>
        <dbReference type="EMBL" id="KJY70519.1"/>
    </source>
</evidence>
<comment type="caution">
    <text evidence="1">The sequence shown here is derived from an EMBL/GenBank/DDBJ whole genome shotgun (WGS) entry which is preliminary data.</text>
</comment>
<organism evidence="1">
    <name type="scientific">Vibrio coralliilyticus</name>
    <dbReference type="NCBI Taxonomy" id="190893"/>
    <lineage>
        <taxon>Bacteria</taxon>
        <taxon>Pseudomonadati</taxon>
        <taxon>Pseudomonadota</taxon>
        <taxon>Gammaproteobacteria</taxon>
        <taxon>Vibrionales</taxon>
        <taxon>Vibrionaceae</taxon>
        <taxon>Vibrio</taxon>
    </lineage>
</organism>
<sequence>MEFSIKRLKTSLGTFRLKGKLIDTHSDQEISFAEAEFMGTDGWVEINTESEGGVAILNQIKPEVIEYLI</sequence>
<dbReference type="AlphaFoldDB" id="A0A837G5P8"/>
<gene>
    <name evidence="1" type="ORF">TW71_16775</name>
</gene>
<dbReference type="RefSeq" id="WP_045986658.1">
    <property type="nucleotide sequence ID" value="NZ_CP063051.1"/>
</dbReference>
<accession>A0A837G5P8</accession>
<name>A0A837G5P8_9VIBR</name>